<dbReference type="EMBL" id="CP032703">
    <property type="protein sequence ID" value="QDY44195.1"/>
    <property type="molecule type" value="Genomic_DNA"/>
</dbReference>
<organism evidence="4 5">
    <name type="scientific">Candidatus Pantoea soli</name>
    <dbReference type="NCBI Taxonomy" id="3098669"/>
    <lineage>
        <taxon>Bacteria</taxon>
        <taxon>Pseudomonadati</taxon>
        <taxon>Pseudomonadota</taxon>
        <taxon>Gammaproteobacteria</taxon>
        <taxon>Enterobacterales</taxon>
        <taxon>Erwiniaceae</taxon>
        <taxon>Pantoea</taxon>
    </lineage>
</organism>
<keyword evidence="2 3" id="KW-0479">Metal-binding</keyword>
<name>A0A518XJ33_9GAMM</name>
<dbReference type="GO" id="GO:0046872">
    <property type="term" value="F:metal ion binding"/>
    <property type="evidence" value="ECO:0007669"/>
    <property type="project" value="UniProtKB-KW"/>
</dbReference>
<proteinExistence type="inferred from homology"/>
<geneLocation type="plasmid" evidence="4 5">
    <name>unnamed1</name>
</geneLocation>
<feature type="binding site" evidence="3">
    <location>
        <position position="133"/>
    </location>
    <ligand>
        <name>a divalent metal cation</name>
        <dbReference type="ChEBI" id="CHEBI:60240"/>
    </ligand>
</feature>
<feature type="binding site" evidence="3">
    <location>
        <position position="45"/>
    </location>
    <ligand>
        <name>a divalent metal cation</name>
        <dbReference type="ChEBI" id="CHEBI:60240"/>
    </ligand>
</feature>
<sequence length="162" mass="18367">MSTENMITLLKYKRWIDAETLATVAGIDEPAYADMRHRMLRLMNHIYVVDAIFKANILGQPHGYTALSTPETPVVAELQTKMAETTDWYIRHVETLQPEDFNARIAFRFVDGGAGAMTAGDMLHHVLFHGTYHRGAVGWLISECGRQAPRDVLTVYLRDHHS</sequence>
<dbReference type="Proteomes" id="UP000319411">
    <property type="component" value="Plasmid unnamed1"/>
</dbReference>
<accession>A0A518XJ33</accession>
<evidence type="ECO:0000256" key="1">
    <source>
        <dbReference type="ARBA" id="ARBA00008635"/>
    </source>
</evidence>
<dbReference type="Pfam" id="PF05163">
    <property type="entry name" value="DinB"/>
    <property type="match status" value="1"/>
</dbReference>
<dbReference type="KEGG" id="pdis:D8B20_20030"/>
<evidence type="ECO:0000313" key="4">
    <source>
        <dbReference type="EMBL" id="QDY44195.1"/>
    </source>
</evidence>
<keyword evidence="4" id="KW-0614">Plasmid</keyword>
<dbReference type="InterPro" id="IPR007837">
    <property type="entry name" value="DinB"/>
</dbReference>
<protein>
    <submittedName>
        <fullName evidence="4">Diguanylate cyclase</fullName>
    </submittedName>
</protein>
<keyword evidence="5" id="KW-1185">Reference proteome</keyword>
<dbReference type="Gene3D" id="1.20.120.450">
    <property type="entry name" value="dinb family like domain"/>
    <property type="match status" value="1"/>
</dbReference>
<dbReference type="PANTHER" id="PTHR37302">
    <property type="entry name" value="SLR1116 PROTEIN"/>
    <property type="match status" value="1"/>
</dbReference>
<dbReference type="OrthoDB" id="9807509at2"/>
<dbReference type="SUPFAM" id="SSF109854">
    <property type="entry name" value="DinB/YfiT-like putative metalloenzymes"/>
    <property type="match status" value="1"/>
</dbReference>
<evidence type="ECO:0000313" key="5">
    <source>
        <dbReference type="Proteomes" id="UP000319411"/>
    </source>
</evidence>
<evidence type="ECO:0000256" key="3">
    <source>
        <dbReference type="PIRSR" id="PIRSR607837-1"/>
    </source>
</evidence>
<gene>
    <name evidence="4" type="ORF">D8B20_20030</name>
</gene>
<reference evidence="4 5" key="1">
    <citation type="submission" date="2018-10" db="EMBL/GenBank/DDBJ databases">
        <title>Genome Sequencing of Pantoea dispersa DSM 32899.</title>
        <authorList>
            <person name="Nawrath M."/>
            <person name="Ottenheim C."/>
            <person name="Wilm A."/>
            <person name="Zimmermann W."/>
            <person name="Wu J.C."/>
        </authorList>
    </citation>
    <scope>NUCLEOTIDE SEQUENCE [LARGE SCALE GENOMIC DNA]</scope>
    <source>
        <strain evidence="4 5">DSM 32899</strain>
        <plasmid evidence="4 5">unnamed1</plasmid>
    </source>
</reference>
<dbReference type="RefSeq" id="WP_145891586.1">
    <property type="nucleotide sequence ID" value="NZ_CP032703.1"/>
</dbReference>
<dbReference type="AlphaFoldDB" id="A0A518XJ33"/>
<evidence type="ECO:0000256" key="2">
    <source>
        <dbReference type="ARBA" id="ARBA00022723"/>
    </source>
</evidence>
<dbReference type="InterPro" id="IPR034660">
    <property type="entry name" value="DinB/YfiT-like"/>
</dbReference>
<dbReference type="PANTHER" id="PTHR37302:SF1">
    <property type="entry name" value="PROTEIN DINB"/>
    <property type="match status" value="1"/>
</dbReference>
<feature type="binding site" evidence="3">
    <location>
        <position position="129"/>
    </location>
    <ligand>
        <name>a divalent metal cation</name>
        <dbReference type="ChEBI" id="CHEBI:60240"/>
    </ligand>
</feature>
<comment type="similarity">
    <text evidence="1">Belongs to the DinB family.</text>
</comment>